<dbReference type="AlphaFoldDB" id="A0A1G7YXU3"/>
<evidence type="ECO:0000313" key="1">
    <source>
        <dbReference type="EMBL" id="SDH00670.1"/>
    </source>
</evidence>
<protein>
    <submittedName>
        <fullName evidence="1">Uncharacterized protein</fullName>
    </submittedName>
</protein>
<reference evidence="2" key="1">
    <citation type="submission" date="2016-10" db="EMBL/GenBank/DDBJ databases">
        <authorList>
            <person name="Varghese N."/>
            <person name="Submissions S."/>
        </authorList>
    </citation>
    <scope>NUCLEOTIDE SEQUENCE [LARGE SCALE GENOMIC DNA]</scope>
    <source>
        <strain evidence="2">DSM 16477</strain>
    </source>
</reference>
<keyword evidence="2" id="KW-1185">Reference proteome</keyword>
<proteinExistence type="predicted"/>
<dbReference type="STRING" id="218672.SAMN04489759_11725"/>
<organism evidence="1 2">
    <name type="scientific">Sulfitobacter delicatus</name>
    <dbReference type="NCBI Taxonomy" id="218672"/>
    <lineage>
        <taxon>Bacteria</taxon>
        <taxon>Pseudomonadati</taxon>
        <taxon>Pseudomonadota</taxon>
        <taxon>Alphaproteobacteria</taxon>
        <taxon>Rhodobacterales</taxon>
        <taxon>Roseobacteraceae</taxon>
        <taxon>Sulfitobacter</taxon>
    </lineage>
</organism>
<dbReference type="Proteomes" id="UP000199399">
    <property type="component" value="Unassembled WGS sequence"/>
</dbReference>
<sequence>MRTDLNKEAPNVVTETQFRVLLQQGYQAEVVCKTPAFRKNAVWYGEWFIRAVTEDRSVEKLLVPGRRWNKQEEEIQLRLFKTANGLISFLEGFGFDPIHIPLRKGGRALHVLPNGNTLSDDD</sequence>
<accession>A0A1G7YXU3</accession>
<dbReference type="EMBL" id="FNBP01000017">
    <property type="protein sequence ID" value="SDH00670.1"/>
    <property type="molecule type" value="Genomic_DNA"/>
</dbReference>
<name>A0A1G7YXU3_9RHOB</name>
<gene>
    <name evidence="1" type="ORF">SAMN04489759_11725</name>
</gene>
<evidence type="ECO:0000313" key="2">
    <source>
        <dbReference type="Proteomes" id="UP000199399"/>
    </source>
</evidence>